<feature type="compositionally biased region" description="Polar residues" evidence="2">
    <location>
        <begin position="30"/>
        <end position="41"/>
    </location>
</feature>
<evidence type="ECO:0008006" key="5">
    <source>
        <dbReference type="Google" id="ProtNLM"/>
    </source>
</evidence>
<evidence type="ECO:0000313" key="3">
    <source>
        <dbReference type="EMBL" id="CAK1255063.1"/>
    </source>
</evidence>
<evidence type="ECO:0000256" key="1">
    <source>
        <dbReference type="SAM" id="Coils"/>
    </source>
</evidence>
<keyword evidence="4" id="KW-1185">Reference proteome</keyword>
<reference evidence="3 4" key="1">
    <citation type="submission" date="2023-10" db="EMBL/GenBank/DDBJ databases">
        <authorList>
            <person name="Botero Cardona J."/>
        </authorList>
    </citation>
    <scope>NUCLEOTIDE SEQUENCE [LARGE SCALE GENOMIC DNA]</scope>
    <source>
        <strain evidence="3 4">R-55214</strain>
    </source>
</reference>
<protein>
    <recommendedName>
        <fullName evidence="5">Gram-positive cocci surface proteins LPxTG domain-containing protein</fullName>
    </recommendedName>
</protein>
<feature type="compositionally biased region" description="Polar residues" evidence="2">
    <location>
        <begin position="1"/>
        <end position="19"/>
    </location>
</feature>
<accession>A0ABM9N2I7</accession>
<comment type="caution">
    <text evidence="3">The sequence shown here is derived from an EMBL/GenBank/DDBJ whole genome shotgun (WGS) entry which is preliminary data.</text>
</comment>
<keyword evidence="1" id="KW-0175">Coiled coil</keyword>
<evidence type="ECO:0000313" key="4">
    <source>
        <dbReference type="Proteomes" id="UP001314166"/>
    </source>
</evidence>
<evidence type="ECO:0000256" key="2">
    <source>
        <dbReference type="SAM" id="MobiDB-lite"/>
    </source>
</evidence>
<sequence>MQNKLANTPKTVDGTSVATPTADDGGISKGETNGTINSQQQLPLTLVKPANVDQTANNDSFYGWYTVGDGDTSAKFDVTNQAQLQELRQYAMTIVNSGRASFGVNPVSSYAQLDTNMQKETQLRYQDPKVKSGYPHYMNIDYLKGIGFIPSTYSQDFSTSGDSSQNPTTMLQAKVWILNVITAMVYQDGSNQWGHRDSLMGITDDLKPTAESANQGIAINFSLSPINGQVEQLYDVYAINSASQQALLGQQTKSANDTTVDPSIYVASSTSSTSSLSTSAATTSAVTTDSVDETEELGASEVADTATQVTNPTYTDLQNQIILAQQAKANAQTAVDNLNSTIASLNQQISDLQNKIKSESNGTVDEADVAAKQKDLETAQSNQAQAQSTLDAAQSKLTDLQKQLSTDTDDLKSKQALLSQIEAISNTQQPTSSTTSQAPTTSGTTSEGSTTSAASQTPTTSGTTSEGSTTSAASQTPTTSGTTSEGSTTSAASQTPTMSGTTSEGSTTSAASQTPTTSGTTSEGSTTSAASQTPTTSGTASEGTTAATSAGDTTADASGQGTAVAASNGATTVAASAQDATATPVATARVAKNSSVLPATGQRNHGNQSVLALVFAGILAIFGVTSKKTRE</sequence>
<gene>
    <name evidence="3" type="ORF">R55214_HHFBAMCI_01633</name>
</gene>
<dbReference type="Proteomes" id="UP001314166">
    <property type="component" value="Unassembled WGS sequence"/>
</dbReference>
<organism evidence="3 4">
    <name type="scientific">Fructobacillus evanidus</name>
    <dbReference type="NCBI Taxonomy" id="3064281"/>
    <lineage>
        <taxon>Bacteria</taxon>
        <taxon>Bacillati</taxon>
        <taxon>Bacillota</taxon>
        <taxon>Bacilli</taxon>
        <taxon>Lactobacillales</taxon>
        <taxon>Lactobacillaceae</taxon>
        <taxon>Fructobacillus</taxon>
    </lineage>
</organism>
<feature type="region of interest" description="Disordered" evidence="2">
    <location>
        <begin position="424"/>
        <end position="560"/>
    </location>
</feature>
<feature type="coiled-coil region" evidence="1">
    <location>
        <begin position="328"/>
        <end position="410"/>
    </location>
</feature>
<feature type="compositionally biased region" description="Low complexity" evidence="2">
    <location>
        <begin position="425"/>
        <end position="559"/>
    </location>
</feature>
<proteinExistence type="predicted"/>
<dbReference type="EMBL" id="CAUZMB010000017">
    <property type="protein sequence ID" value="CAK1255063.1"/>
    <property type="molecule type" value="Genomic_DNA"/>
</dbReference>
<feature type="region of interest" description="Disordered" evidence="2">
    <location>
        <begin position="1"/>
        <end position="41"/>
    </location>
</feature>
<name>A0ABM9N2I7_9LACO</name>